<evidence type="ECO:0000256" key="11">
    <source>
        <dbReference type="ARBA" id="ARBA00023304"/>
    </source>
</evidence>
<organism evidence="18 19">
    <name type="scientific">Pajaroellobacter abortibovis</name>
    <dbReference type="NCBI Taxonomy" id="1882918"/>
    <lineage>
        <taxon>Bacteria</taxon>
        <taxon>Pseudomonadati</taxon>
        <taxon>Myxococcota</taxon>
        <taxon>Polyangia</taxon>
        <taxon>Polyangiales</taxon>
        <taxon>Polyangiaceae</taxon>
    </lineage>
</organism>
<dbReference type="InterPro" id="IPR001544">
    <property type="entry name" value="Aminotrans_IV"/>
</dbReference>
<dbReference type="NCBIfam" id="NF005146">
    <property type="entry name" value="PRK06606.1"/>
    <property type="match status" value="1"/>
</dbReference>
<dbReference type="InterPro" id="IPR043132">
    <property type="entry name" value="BCAT-like_C"/>
</dbReference>
<dbReference type="Pfam" id="PF01063">
    <property type="entry name" value="Aminotran_4"/>
    <property type="match status" value="1"/>
</dbReference>
<dbReference type="RefSeq" id="WP_075277170.1">
    <property type="nucleotide sequence ID" value="NZ_CP016908.1"/>
</dbReference>
<dbReference type="InterPro" id="IPR043131">
    <property type="entry name" value="BCAT-like_N"/>
</dbReference>
<keyword evidence="19" id="KW-1185">Reference proteome</keyword>
<dbReference type="GO" id="GO:0009098">
    <property type="term" value="P:L-leucine biosynthetic process"/>
    <property type="evidence" value="ECO:0007669"/>
    <property type="project" value="UniProtKB-UniPathway"/>
</dbReference>
<keyword evidence="11 17" id="KW-0100">Branched-chain amino acid biosynthesis</keyword>
<keyword evidence="9 17" id="KW-0808">Transferase</keyword>
<comment type="pathway">
    <text evidence="5 17">Amino-acid biosynthesis; L-leucine biosynthesis; L-leucine from 3-methyl-2-oxobutanoate: step 4/4.</text>
</comment>
<keyword evidence="10 16" id="KW-0663">Pyridoxal phosphate</keyword>
<dbReference type="GO" id="GO:0052655">
    <property type="term" value="F:L-valine-2-oxoglutarate transaminase activity"/>
    <property type="evidence" value="ECO:0007669"/>
    <property type="project" value="RHEA"/>
</dbReference>
<dbReference type="Gene3D" id="3.20.10.10">
    <property type="entry name" value="D-amino Acid Aminotransferase, subunit A, domain 2"/>
    <property type="match status" value="1"/>
</dbReference>
<dbReference type="EMBL" id="CP016908">
    <property type="protein sequence ID" value="APS00501.1"/>
    <property type="molecule type" value="Genomic_DNA"/>
</dbReference>
<dbReference type="STRING" id="1882918.BCY86_07285"/>
<name>A0A1L6MY52_9BACT</name>
<evidence type="ECO:0000256" key="10">
    <source>
        <dbReference type="ARBA" id="ARBA00022898"/>
    </source>
</evidence>
<dbReference type="CDD" id="cd01557">
    <property type="entry name" value="BCAT_beta_family"/>
    <property type="match status" value="1"/>
</dbReference>
<dbReference type="UniPathway" id="UPA00047">
    <property type="reaction ID" value="UER00058"/>
</dbReference>
<evidence type="ECO:0000256" key="16">
    <source>
        <dbReference type="RuleBase" id="RU004516"/>
    </source>
</evidence>
<dbReference type="PANTHER" id="PTHR42743">
    <property type="entry name" value="AMINO-ACID AMINOTRANSFERASE"/>
    <property type="match status" value="1"/>
</dbReference>
<protein>
    <recommendedName>
        <fullName evidence="17">Branched-chain-amino-acid aminotransferase</fullName>
        <shortName evidence="17">BCAT</shortName>
        <ecNumber evidence="17">2.6.1.42</ecNumber>
    </recommendedName>
</protein>
<evidence type="ECO:0000256" key="4">
    <source>
        <dbReference type="ARBA" id="ARBA00004931"/>
    </source>
</evidence>
<dbReference type="InterPro" id="IPR033939">
    <property type="entry name" value="BCAT_family"/>
</dbReference>
<evidence type="ECO:0000256" key="6">
    <source>
        <dbReference type="ARBA" id="ARBA00009320"/>
    </source>
</evidence>
<evidence type="ECO:0000256" key="9">
    <source>
        <dbReference type="ARBA" id="ARBA00022679"/>
    </source>
</evidence>
<sequence length="306" mass="34991">MIEKEKKIWMDGEWIDWEQAQVHVLIHSLHYGLGVFEGIRAYRHPDDRPVIFRLEEHLTRLFDSCRLISMDLKWTNEELTEACRNIISLNEMKEGYIRPLVFAGDHAMGLYAPDNPIRACIIAWKWGPYLGRDSLKAGIHCKISSFARHHVNISLVKAKLTGQYTNSILARKEAKLAGYDEAILLDSQGYLAEGTGENLFLIKKGVLYTPDASCSILDGITRNTILTLAREEGIPTVETRLTRDQLYLADEAFLTGTAAELIPIREVDNRLIGERQAGPITRHLQQRYFNIVTGHDQTHPEWYTYV</sequence>
<dbReference type="GO" id="GO:0009099">
    <property type="term" value="P:L-valine biosynthetic process"/>
    <property type="evidence" value="ECO:0007669"/>
    <property type="project" value="UniProtKB-UniPathway"/>
</dbReference>
<comment type="pathway">
    <text evidence="4 17">Amino-acid biosynthesis; L-valine biosynthesis; L-valine from pyruvate: step 4/4.</text>
</comment>
<dbReference type="GO" id="GO:0052654">
    <property type="term" value="F:L-leucine-2-oxoglutarate transaminase activity"/>
    <property type="evidence" value="ECO:0007669"/>
    <property type="project" value="RHEA"/>
</dbReference>
<dbReference type="GO" id="GO:0009097">
    <property type="term" value="P:isoleucine biosynthetic process"/>
    <property type="evidence" value="ECO:0007669"/>
    <property type="project" value="UniProtKB-UniPathway"/>
</dbReference>
<gene>
    <name evidence="17" type="primary">ilvE</name>
    <name evidence="18" type="ORF">BCY86_07285</name>
</gene>
<proteinExistence type="inferred from homology"/>
<evidence type="ECO:0000256" key="15">
    <source>
        <dbReference type="RuleBase" id="RU004106"/>
    </source>
</evidence>
<evidence type="ECO:0000256" key="7">
    <source>
        <dbReference type="ARBA" id="ARBA00022576"/>
    </source>
</evidence>
<evidence type="ECO:0000256" key="2">
    <source>
        <dbReference type="ARBA" id="ARBA00003109"/>
    </source>
</evidence>
<dbReference type="FunFam" id="3.20.10.10:FF:000002">
    <property type="entry name" value="D-alanine aminotransferase"/>
    <property type="match status" value="1"/>
</dbReference>
<dbReference type="PANTHER" id="PTHR42743:SF11">
    <property type="entry name" value="AMINODEOXYCHORISMATE LYASE"/>
    <property type="match status" value="1"/>
</dbReference>
<dbReference type="InterPro" id="IPR050571">
    <property type="entry name" value="Class-IV_PLP-Dep_Aminotrnsfr"/>
</dbReference>
<dbReference type="KEGG" id="pabo:BCY86_07285"/>
<evidence type="ECO:0000313" key="19">
    <source>
        <dbReference type="Proteomes" id="UP000185544"/>
    </source>
</evidence>
<dbReference type="InterPro" id="IPR005785">
    <property type="entry name" value="B_amino_transI"/>
</dbReference>
<dbReference type="InterPro" id="IPR018300">
    <property type="entry name" value="Aminotrans_IV_CS"/>
</dbReference>
<keyword evidence="8 17" id="KW-0028">Amino-acid biosynthesis</keyword>
<dbReference type="UniPathway" id="UPA00048">
    <property type="reaction ID" value="UER00073"/>
</dbReference>
<reference evidence="18 19" key="1">
    <citation type="submission" date="2016-08" db="EMBL/GenBank/DDBJ databases">
        <title>Identification and validation of antigenic proteins from Pajaroellobacter abortibovis using de-novo genome sequence assembly and reverse vaccinology.</title>
        <authorList>
            <person name="Welly B.T."/>
            <person name="Miller M.R."/>
            <person name="Stott J.L."/>
            <person name="Blanchard M.T."/>
            <person name="Islas-Trejo A.D."/>
            <person name="O'Rourke S.M."/>
            <person name="Young A.E."/>
            <person name="Medrano J.F."/>
            <person name="Van Eenennaam A.L."/>
        </authorList>
    </citation>
    <scope>NUCLEOTIDE SEQUENCE [LARGE SCALE GENOMIC DNA]</scope>
    <source>
        <strain evidence="18 19">BTF92-0548A/99-0131</strain>
    </source>
</reference>
<dbReference type="Gene3D" id="3.30.470.10">
    <property type="match status" value="1"/>
</dbReference>
<evidence type="ECO:0000256" key="3">
    <source>
        <dbReference type="ARBA" id="ARBA00004824"/>
    </source>
</evidence>
<evidence type="ECO:0000256" key="8">
    <source>
        <dbReference type="ARBA" id="ARBA00022605"/>
    </source>
</evidence>
<comment type="pathway">
    <text evidence="3 17">Amino-acid biosynthesis; L-isoleucine biosynthesis; L-isoleucine from 2-oxobutanoate: step 4/4.</text>
</comment>
<evidence type="ECO:0000256" key="1">
    <source>
        <dbReference type="ARBA" id="ARBA00001933"/>
    </source>
</evidence>
<dbReference type="Proteomes" id="UP000185544">
    <property type="component" value="Chromosome"/>
</dbReference>
<comment type="catalytic activity">
    <reaction evidence="13 17">
        <text>L-isoleucine + 2-oxoglutarate = (S)-3-methyl-2-oxopentanoate + L-glutamate</text>
        <dbReference type="Rhea" id="RHEA:24801"/>
        <dbReference type="ChEBI" id="CHEBI:16810"/>
        <dbReference type="ChEBI" id="CHEBI:29985"/>
        <dbReference type="ChEBI" id="CHEBI:35146"/>
        <dbReference type="ChEBI" id="CHEBI:58045"/>
        <dbReference type="EC" id="2.6.1.42"/>
    </reaction>
</comment>
<evidence type="ECO:0000313" key="18">
    <source>
        <dbReference type="EMBL" id="APS00501.1"/>
    </source>
</evidence>
<dbReference type="EC" id="2.6.1.42" evidence="17"/>
<dbReference type="InterPro" id="IPR036038">
    <property type="entry name" value="Aminotransferase-like"/>
</dbReference>
<evidence type="ECO:0000256" key="13">
    <source>
        <dbReference type="ARBA" id="ARBA00048798"/>
    </source>
</evidence>
<dbReference type="OrthoDB" id="9804984at2"/>
<comment type="catalytic activity">
    <reaction evidence="12 17">
        <text>L-valine + 2-oxoglutarate = 3-methyl-2-oxobutanoate + L-glutamate</text>
        <dbReference type="Rhea" id="RHEA:24813"/>
        <dbReference type="ChEBI" id="CHEBI:11851"/>
        <dbReference type="ChEBI" id="CHEBI:16810"/>
        <dbReference type="ChEBI" id="CHEBI:29985"/>
        <dbReference type="ChEBI" id="CHEBI:57762"/>
        <dbReference type="EC" id="2.6.1.42"/>
    </reaction>
</comment>
<evidence type="ECO:0000256" key="12">
    <source>
        <dbReference type="ARBA" id="ARBA00048212"/>
    </source>
</evidence>
<comment type="catalytic activity">
    <reaction evidence="14 17">
        <text>L-leucine + 2-oxoglutarate = 4-methyl-2-oxopentanoate + L-glutamate</text>
        <dbReference type="Rhea" id="RHEA:18321"/>
        <dbReference type="ChEBI" id="CHEBI:16810"/>
        <dbReference type="ChEBI" id="CHEBI:17865"/>
        <dbReference type="ChEBI" id="CHEBI:29985"/>
        <dbReference type="ChEBI" id="CHEBI:57427"/>
        <dbReference type="EC" id="2.6.1.42"/>
    </reaction>
</comment>
<dbReference type="GO" id="GO:0052656">
    <property type="term" value="F:L-isoleucine-2-oxoglutarate transaminase activity"/>
    <property type="evidence" value="ECO:0007669"/>
    <property type="project" value="RHEA"/>
</dbReference>
<dbReference type="AlphaFoldDB" id="A0A1L6MY52"/>
<evidence type="ECO:0000256" key="14">
    <source>
        <dbReference type="ARBA" id="ARBA00049229"/>
    </source>
</evidence>
<comment type="similarity">
    <text evidence="6 15">Belongs to the class-IV pyridoxal-phosphate-dependent aminotransferase family.</text>
</comment>
<dbReference type="SUPFAM" id="SSF56752">
    <property type="entry name" value="D-aminoacid aminotransferase-like PLP-dependent enzymes"/>
    <property type="match status" value="1"/>
</dbReference>
<comment type="function">
    <text evidence="2 17">Acts on leucine, isoleucine and valine.</text>
</comment>
<comment type="cofactor">
    <cofactor evidence="1 16">
        <name>pyridoxal 5'-phosphate</name>
        <dbReference type="ChEBI" id="CHEBI:597326"/>
    </cofactor>
</comment>
<dbReference type="UniPathway" id="UPA00049">
    <property type="reaction ID" value="UER00062"/>
</dbReference>
<dbReference type="GO" id="GO:0005829">
    <property type="term" value="C:cytosol"/>
    <property type="evidence" value="ECO:0007669"/>
    <property type="project" value="TreeGrafter"/>
</dbReference>
<accession>A0A1L6MY52</accession>
<evidence type="ECO:0000256" key="5">
    <source>
        <dbReference type="ARBA" id="ARBA00005072"/>
    </source>
</evidence>
<dbReference type="NCBIfam" id="TIGR01122">
    <property type="entry name" value="ilvE_I"/>
    <property type="match status" value="1"/>
</dbReference>
<keyword evidence="7 17" id="KW-0032">Aminotransferase</keyword>
<dbReference type="PROSITE" id="PS00770">
    <property type="entry name" value="AA_TRANSFER_CLASS_4"/>
    <property type="match status" value="1"/>
</dbReference>
<evidence type="ECO:0000256" key="17">
    <source>
        <dbReference type="RuleBase" id="RU364094"/>
    </source>
</evidence>